<dbReference type="EMBL" id="KV419401">
    <property type="protein sequence ID" value="KZS95426.1"/>
    <property type="molecule type" value="Genomic_DNA"/>
</dbReference>
<evidence type="ECO:0000313" key="3">
    <source>
        <dbReference type="Proteomes" id="UP000076722"/>
    </source>
</evidence>
<organism evidence="2 3">
    <name type="scientific">Sistotremastrum niveocremeum HHB9708</name>
    <dbReference type="NCBI Taxonomy" id="1314777"/>
    <lineage>
        <taxon>Eukaryota</taxon>
        <taxon>Fungi</taxon>
        <taxon>Dikarya</taxon>
        <taxon>Basidiomycota</taxon>
        <taxon>Agaricomycotina</taxon>
        <taxon>Agaricomycetes</taxon>
        <taxon>Sistotremastrales</taxon>
        <taxon>Sistotremastraceae</taxon>
        <taxon>Sertulicium</taxon>
        <taxon>Sertulicium niveocremeum</taxon>
    </lineage>
</organism>
<gene>
    <name evidence="2" type="ORF">SISNIDRAFT_494353</name>
</gene>
<sequence length="678" mass="77080">MDQRRSFLPISSSSSVDEFSSYFLQGPVPRHALENPFHCRVAAPWTDHTWISSPNSSHVPPPPPSHGQLQILPDGGFGRFDFARHPQLYDRQLPHLPLIPKRNATFYEFYSPHAMFDPLPDAGFRPVESGTQGLCTGKLTPEFVNIISQDVETMAYHVEKEIQTWRTDTHLTTVANHARKLSALMNHCLHRLQALYMSVLDARSTLSDCQRCWLELYALRLYMHLFGTNSPQYTQSPKHSLAVSTLGAFVENKRDLRTLYDLGCPVWFIRPLSDLFYPSSIYAAIITTIDLEPDTSSQVDRQSNHIRGGNRHSYILSGHLAPRDVRDAIYTNAWNRGSSSHTPASAPKVAPTRRGGSDAKYSPSPQPSFLPTPLPLWNDALTMPAVKFTGDSSDPKATYSVPHPSWFTILNEDKQRRYFVNWLTVRKAWLHRMSTPRAKPLTPRMWKDFLSHGTERGPLDPAQNRLPKSLDKVKAVRNAKEIRSAGRLSARQQSQKYFLEMIPNVLSFQESTSLRWLGAPLFSSDPTHDCFVRRQILAEIIDIGFHSDLLHLDKILLPSLPETQRQQRFSELWQSMGRDPRRGYQSPPTSAMPSLGNPIWHLKVPVLEALRQIMCEWPNPPALLLRSISAVSESDADIKHVNQLHAEIATFYISTFTRQLRREPFIPTVAVVDVEVQQ</sequence>
<reference evidence="2 3" key="1">
    <citation type="journal article" date="2016" name="Mol. Biol. Evol.">
        <title>Comparative Genomics of Early-Diverging Mushroom-Forming Fungi Provides Insights into the Origins of Lignocellulose Decay Capabilities.</title>
        <authorList>
            <person name="Nagy L.G."/>
            <person name="Riley R."/>
            <person name="Tritt A."/>
            <person name="Adam C."/>
            <person name="Daum C."/>
            <person name="Floudas D."/>
            <person name="Sun H."/>
            <person name="Yadav J.S."/>
            <person name="Pangilinan J."/>
            <person name="Larsson K.H."/>
            <person name="Matsuura K."/>
            <person name="Barry K."/>
            <person name="Labutti K."/>
            <person name="Kuo R."/>
            <person name="Ohm R.A."/>
            <person name="Bhattacharya S.S."/>
            <person name="Shirouzu T."/>
            <person name="Yoshinaga Y."/>
            <person name="Martin F.M."/>
            <person name="Grigoriev I.V."/>
            <person name="Hibbett D.S."/>
        </authorList>
    </citation>
    <scope>NUCLEOTIDE SEQUENCE [LARGE SCALE GENOMIC DNA]</scope>
    <source>
        <strain evidence="2 3">HHB9708</strain>
    </source>
</reference>
<dbReference type="AlphaFoldDB" id="A0A164WWE1"/>
<name>A0A164WWE1_9AGAM</name>
<keyword evidence="3" id="KW-1185">Reference proteome</keyword>
<dbReference type="OrthoDB" id="2634326at2759"/>
<proteinExistence type="predicted"/>
<evidence type="ECO:0000256" key="1">
    <source>
        <dbReference type="SAM" id="MobiDB-lite"/>
    </source>
</evidence>
<evidence type="ECO:0000313" key="2">
    <source>
        <dbReference type="EMBL" id="KZS95426.1"/>
    </source>
</evidence>
<feature type="region of interest" description="Disordered" evidence="1">
    <location>
        <begin position="336"/>
        <end position="367"/>
    </location>
</feature>
<protein>
    <submittedName>
        <fullName evidence="2">Uncharacterized protein</fullName>
    </submittedName>
</protein>
<dbReference type="Proteomes" id="UP000076722">
    <property type="component" value="Unassembled WGS sequence"/>
</dbReference>
<accession>A0A164WWE1</accession>